<evidence type="ECO:0000256" key="1">
    <source>
        <dbReference type="ARBA" id="ARBA00004323"/>
    </source>
</evidence>
<dbReference type="PANTHER" id="PTHR11062:SF207">
    <property type="entry name" value="OS07G0188700 PROTEIN"/>
    <property type="match status" value="1"/>
</dbReference>
<dbReference type="AlphaFoldDB" id="A0AA89AUS3"/>
<reference evidence="7" key="1">
    <citation type="submission" date="2022-12" db="EMBL/GenBank/DDBJ databases">
        <title>Draft genome assemblies for two species of Escallonia (Escalloniales).</title>
        <authorList>
            <person name="Chanderbali A."/>
            <person name="Dervinis C."/>
            <person name="Anghel I."/>
            <person name="Soltis D."/>
            <person name="Soltis P."/>
            <person name="Zapata F."/>
        </authorList>
    </citation>
    <scope>NUCLEOTIDE SEQUENCE</scope>
    <source>
        <strain evidence="7">UCBG64.0493</strain>
        <tissue evidence="7">Leaf</tissue>
    </source>
</reference>
<keyword evidence="4" id="KW-0735">Signal-anchor</keyword>
<proteinExistence type="inferred from homology"/>
<dbReference type="Pfam" id="PF03016">
    <property type="entry name" value="Exostosin_GT47"/>
    <property type="match status" value="1"/>
</dbReference>
<keyword evidence="3" id="KW-0808">Transferase</keyword>
<evidence type="ECO:0000259" key="6">
    <source>
        <dbReference type="Pfam" id="PF03016"/>
    </source>
</evidence>
<gene>
    <name evidence="7" type="ORF">RJ639_007460</name>
</gene>
<organism evidence="7 8">
    <name type="scientific">Escallonia herrerae</name>
    <dbReference type="NCBI Taxonomy" id="1293975"/>
    <lineage>
        <taxon>Eukaryota</taxon>
        <taxon>Viridiplantae</taxon>
        <taxon>Streptophyta</taxon>
        <taxon>Embryophyta</taxon>
        <taxon>Tracheophyta</taxon>
        <taxon>Spermatophyta</taxon>
        <taxon>Magnoliopsida</taxon>
        <taxon>eudicotyledons</taxon>
        <taxon>Gunneridae</taxon>
        <taxon>Pentapetalae</taxon>
        <taxon>asterids</taxon>
        <taxon>campanulids</taxon>
        <taxon>Escalloniales</taxon>
        <taxon>Escalloniaceae</taxon>
        <taxon>Escallonia</taxon>
    </lineage>
</organism>
<evidence type="ECO:0000256" key="5">
    <source>
        <dbReference type="ARBA" id="ARBA00023034"/>
    </source>
</evidence>
<comment type="subcellular location">
    <subcellularLocation>
        <location evidence="1">Golgi apparatus membrane</location>
        <topology evidence="1">Single-pass type II membrane protein</topology>
    </subcellularLocation>
</comment>
<evidence type="ECO:0000256" key="3">
    <source>
        <dbReference type="ARBA" id="ARBA00022676"/>
    </source>
</evidence>
<dbReference type="GO" id="GO:0016757">
    <property type="term" value="F:glycosyltransferase activity"/>
    <property type="evidence" value="ECO:0007669"/>
    <property type="project" value="UniProtKB-KW"/>
</dbReference>
<comment type="caution">
    <text evidence="7">The sequence shown here is derived from an EMBL/GenBank/DDBJ whole genome shotgun (WGS) entry which is preliminary data.</text>
</comment>
<keyword evidence="5" id="KW-0333">Golgi apparatus</keyword>
<evidence type="ECO:0000256" key="2">
    <source>
        <dbReference type="ARBA" id="ARBA00010271"/>
    </source>
</evidence>
<protein>
    <recommendedName>
        <fullName evidence="6">Exostosin GT47 domain-containing protein</fullName>
    </recommendedName>
</protein>
<keyword evidence="3" id="KW-0328">Glycosyltransferase</keyword>
<name>A0AA89AUS3_9ASTE</name>
<keyword evidence="8" id="KW-1185">Reference proteome</keyword>
<dbReference type="InterPro" id="IPR004263">
    <property type="entry name" value="Exostosin"/>
</dbReference>
<dbReference type="InterPro" id="IPR040911">
    <property type="entry name" value="Exostosin_GT47"/>
</dbReference>
<sequence>CPKPHNQVLYRSYMEMEMEMEMEKRFKVFVYEGERPIFHDGPCKNIYSTERIFINQIETCQFRTSDLEKAHIYFLPFSVTRMVQFVYKKDSGDHWGLMKQAFSDYVNVIAGKYTYWNHSLGFDHFILSCHDWGPGLSTSVPKLYNNSIRALCDANRSEGFKPSRDDNYVAPFNDVRNWKTFSVEISIKDVPNLKKILTVIPWLVRQHFEVNLPLKRFDFFHMILHSIWLRRLYLGIHYRS</sequence>
<keyword evidence="4" id="KW-0812">Transmembrane</keyword>
<dbReference type="GO" id="GO:0000139">
    <property type="term" value="C:Golgi membrane"/>
    <property type="evidence" value="ECO:0007669"/>
    <property type="project" value="UniProtKB-SubCell"/>
</dbReference>
<feature type="non-terminal residue" evidence="7">
    <location>
        <position position="1"/>
    </location>
</feature>
<evidence type="ECO:0000313" key="7">
    <source>
        <dbReference type="EMBL" id="KAK3015073.1"/>
    </source>
</evidence>
<dbReference type="PANTHER" id="PTHR11062">
    <property type="entry name" value="EXOSTOSIN HEPARAN SULFATE GLYCOSYLTRANSFERASE -RELATED"/>
    <property type="match status" value="1"/>
</dbReference>
<evidence type="ECO:0000256" key="4">
    <source>
        <dbReference type="ARBA" id="ARBA00022968"/>
    </source>
</evidence>
<dbReference type="EMBL" id="JAVXUP010001167">
    <property type="protein sequence ID" value="KAK3015073.1"/>
    <property type="molecule type" value="Genomic_DNA"/>
</dbReference>
<dbReference type="Proteomes" id="UP001188597">
    <property type="component" value="Unassembled WGS sequence"/>
</dbReference>
<accession>A0AA89AUS3</accession>
<comment type="similarity">
    <text evidence="2">Belongs to the glycosyltransferase 47 family.</text>
</comment>
<feature type="domain" description="Exostosin GT47" evidence="6">
    <location>
        <begin position="22"/>
        <end position="161"/>
    </location>
</feature>
<evidence type="ECO:0000313" key="8">
    <source>
        <dbReference type="Proteomes" id="UP001188597"/>
    </source>
</evidence>